<dbReference type="GO" id="GO:0008270">
    <property type="term" value="F:zinc ion binding"/>
    <property type="evidence" value="ECO:0007669"/>
    <property type="project" value="UniProtKB-KW"/>
</dbReference>
<keyword evidence="7" id="KW-1185">Reference proteome</keyword>
<evidence type="ECO:0000256" key="3">
    <source>
        <dbReference type="ARBA" id="ARBA00022833"/>
    </source>
</evidence>
<evidence type="ECO:0000256" key="4">
    <source>
        <dbReference type="PROSITE-ProRule" id="PRU00175"/>
    </source>
</evidence>
<dbReference type="SUPFAM" id="SSF49599">
    <property type="entry name" value="TRAF domain-like"/>
    <property type="match status" value="1"/>
</dbReference>
<dbReference type="SUPFAM" id="SSF57850">
    <property type="entry name" value="RING/U-box"/>
    <property type="match status" value="1"/>
</dbReference>
<proteinExistence type="predicted"/>
<dbReference type="PANTHER" id="PTHR45877:SF2">
    <property type="entry name" value="E3 UBIQUITIN-PROTEIN LIGASE SINA-RELATED"/>
    <property type="match status" value="1"/>
</dbReference>
<name>A0A7T8GV40_CALRO</name>
<dbReference type="OrthoDB" id="10062218at2759"/>
<dbReference type="GO" id="GO:0043161">
    <property type="term" value="P:proteasome-mediated ubiquitin-dependent protein catabolic process"/>
    <property type="evidence" value="ECO:0007669"/>
    <property type="project" value="TreeGrafter"/>
</dbReference>
<keyword evidence="3" id="KW-0862">Zinc</keyword>
<dbReference type="PANTHER" id="PTHR45877">
    <property type="entry name" value="E3 UBIQUITIN-PROTEIN LIGASE SIAH2"/>
    <property type="match status" value="1"/>
</dbReference>
<evidence type="ECO:0000259" key="5">
    <source>
        <dbReference type="PROSITE" id="PS50089"/>
    </source>
</evidence>
<dbReference type="GO" id="GO:0061630">
    <property type="term" value="F:ubiquitin protein ligase activity"/>
    <property type="evidence" value="ECO:0007669"/>
    <property type="project" value="TreeGrafter"/>
</dbReference>
<dbReference type="InterPro" id="IPR004162">
    <property type="entry name" value="SINA-like_animal"/>
</dbReference>
<dbReference type="InterPro" id="IPR013083">
    <property type="entry name" value="Znf_RING/FYVE/PHD"/>
</dbReference>
<keyword evidence="1" id="KW-0479">Metal-binding</keyword>
<dbReference type="Proteomes" id="UP000595437">
    <property type="component" value="Chromosome 13"/>
</dbReference>
<keyword evidence="2 4" id="KW-0863">Zinc-finger</keyword>
<dbReference type="InterPro" id="IPR001841">
    <property type="entry name" value="Znf_RING"/>
</dbReference>
<organism evidence="6 7">
    <name type="scientific">Caligus rogercresseyi</name>
    <name type="common">Sea louse</name>
    <dbReference type="NCBI Taxonomy" id="217165"/>
    <lineage>
        <taxon>Eukaryota</taxon>
        <taxon>Metazoa</taxon>
        <taxon>Ecdysozoa</taxon>
        <taxon>Arthropoda</taxon>
        <taxon>Crustacea</taxon>
        <taxon>Multicrustacea</taxon>
        <taxon>Hexanauplia</taxon>
        <taxon>Copepoda</taxon>
        <taxon>Siphonostomatoida</taxon>
        <taxon>Caligidae</taxon>
        <taxon>Caligus</taxon>
    </lineage>
</organism>
<accession>A0A7T8GV40</accession>
<evidence type="ECO:0000313" key="6">
    <source>
        <dbReference type="EMBL" id="QQP38358.1"/>
    </source>
</evidence>
<dbReference type="Gene3D" id="3.30.40.10">
    <property type="entry name" value="Zinc/RING finger domain, C3HC4 (zinc finger)"/>
    <property type="match status" value="1"/>
</dbReference>
<dbReference type="PROSITE" id="PS50089">
    <property type="entry name" value="ZF_RING_2"/>
    <property type="match status" value="1"/>
</dbReference>
<reference evidence="7" key="1">
    <citation type="submission" date="2021-01" db="EMBL/GenBank/DDBJ databases">
        <title>Caligus Genome Assembly.</title>
        <authorList>
            <person name="Gallardo-Escarate C."/>
        </authorList>
    </citation>
    <scope>NUCLEOTIDE SEQUENCE [LARGE SCALE GENOMIC DNA]</scope>
</reference>
<evidence type="ECO:0000256" key="2">
    <source>
        <dbReference type="ARBA" id="ARBA00022771"/>
    </source>
</evidence>
<feature type="domain" description="RING-type" evidence="5">
    <location>
        <begin position="22"/>
        <end position="58"/>
    </location>
</feature>
<evidence type="ECO:0000313" key="7">
    <source>
        <dbReference type="Proteomes" id="UP000595437"/>
    </source>
</evidence>
<dbReference type="GO" id="GO:0005737">
    <property type="term" value="C:cytoplasm"/>
    <property type="evidence" value="ECO:0007669"/>
    <property type="project" value="TreeGrafter"/>
</dbReference>
<protein>
    <submittedName>
        <fullName evidence="6">E3 ubiquitin-protein ligase</fullName>
    </submittedName>
</protein>
<dbReference type="EMBL" id="CP045902">
    <property type="protein sequence ID" value="QQP38358.1"/>
    <property type="molecule type" value="Genomic_DNA"/>
</dbReference>
<gene>
    <name evidence="6" type="ORF">FKW44_018915</name>
</gene>
<evidence type="ECO:0000256" key="1">
    <source>
        <dbReference type="ARBA" id="ARBA00022723"/>
    </source>
</evidence>
<dbReference type="GO" id="GO:0031624">
    <property type="term" value="F:ubiquitin conjugating enzyme binding"/>
    <property type="evidence" value="ECO:0007669"/>
    <property type="project" value="TreeGrafter"/>
</dbReference>
<dbReference type="AlphaFoldDB" id="A0A7T8GV40"/>
<sequence>MSELNTEDRQNILRDLQSRLECPVCFNTIIAPPIFQCVAGHMLCSPCNEKLSSCPICRQRLTNMRLLFAEQMLETLPRKCSFQHRGCSFEGFNVLTREHEERCAFAPLGYKYDLALKVVRCPIEDCQRPEVLTSNFNEHLERNHAKYYIKPLLASSSFSWPKAAAAAADGTPTHGSAYHSTLMAC</sequence>
<dbReference type="Pfam" id="PF21362">
    <property type="entry name" value="Sina_RING"/>
    <property type="match status" value="1"/>
</dbReference>
<dbReference type="InterPro" id="IPR049548">
    <property type="entry name" value="Sina-like_RING"/>
</dbReference>